<keyword evidence="3" id="KW-1185">Reference proteome</keyword>
<proteinExistence type="predicted"/>
<evidence type="ECO:0000313" key="3">
    <source>
        <dbReference type="Proteomes" id="UP001145021"/>
    </source>
</evidence>
<gene>
    <name evidence="2" type="ORF">LPJ64_000130</name>
</gene>
<protein>
    <submittedName>
        <fullName evidence="2">Uncharacterized protein</fullName>
    </submittedName>
</protein>
<feature type="compositionally biased region" description="Low complexity" evidence="1">
    <location>
        <begin position="249"/>
        <end position="258"/>
    </location>
</feature>
<feature type="compositionally biased region" description="Low complexity" evidence="1">
    <location>
        <begin position="273"/>
        <end position="285"/>
    </location>
</feature>
<comment type="caution">
    <text evidence="2">The sequence shown here is derived from an EMBL/GenBank/DDBJ whole genome shotgun (WGS) entry which is preliminary data.</text>
</comment>
<feature type="non-terminal residue" evidence="2">
    <location>
        <position position="285"/>
    </location>
</feature>
<accession>A0A9W7XS78</accession>
<name>A0A9W7XS78_9FUNG</name>
<organism evidence="2 3">
    <name type="scientific">Coemansia asiatica</name>
    <dbReference type="NCBI Taxonomy" id="1052880"/>
    <lineage>
        <taxon>Eukaryota</taxon>
        <taxon>Fungi</taxon>
        <taxon>Fungi incertae sedis</taxon>
        <taxon>Zoopagomycota</taxon>
        <taxon>Kickxellomycotina</taxon>
        <taxon>Kickxellomycetes</taxon>
        <taxon>Kickxellales</taxon>
        <taxon>Kickxellaceae</taxon>
        <taxon>Coemansia</taxon>
    </lineage>
</organism>
<evidence type="ECO:0000256" key="1">
    <source>
        <dbReference type="SAM" id="MobiDB-lite"/>
    </source>
</evidence>
<dbReference type="Proteomes" id="UP001145021">
    <property type="component" value="Unassembled WGS sequence"/>
</dbReference>
<feature type="compositionally biased region" description="Polar residues" evidence="1">
    <location>
        <begin position="260"/>
        <end position="272"/>
    </location>
</feature>
<reference evidence="2" key="1">
    <citation type="submission" date="2022-07" db="EMBL/GenBank/DDBJ databases">
        <title>Phylogenomic reconstructions and comparative analyses of Kickxellomycotina fungi.</title>
        <authorList>
            <person name="Reynolds N.K."/>
            <person name="Stajich J.E."/>
            <person name="Barry K."/>
            <person name="Grigoriev I.V."/>
            <person name="Crous P."/>
            <person name="Smith M.E."/>
        </authorList>
    </citation>
    <scope>NUCLEOTIDE SEQUENCE</scope>
    <source>
        <strain evidence="2">NBRC 105413</strain>
    </source>
</reference>
<dbReference type="AlphaFoldDB" id="A0A9W7XS78"/>
<sequence>MAKSKVLMRVASKSSNDRSQESTEPAARPRTSAGEKGLLRRLRIGRMFLGLGSGAGSNQDRLPSAGASTDTGTGTGTGVDAGAGLDFGTAPIASATGLAGTSGPASNREMQPLHRLFRTSSAQLRQTRDDLVSDMHQTPLPREPLLRSTAHGLFGVAYSSPTQSSCEREGRRFAGYSAQQAEARKSHYSVLSRRSSAPDITEAVRRLSRHADTDEIDIISSDLPDHLALSDKDAGLTAASDPNESLLKSSSSGASHAANTAKTSGDSGRQNNSSGSSATFSSVAQ</sequence>
<feature type="region of interest" description="Disordered" evidence="1">
    <location>
        <begin position="234"/>
        <end position="285"/>
    </location>
</feature>
<dbReference type="EMBL" id="JANBOH010000002">
    <property type="protein sequence ID" value="KAJ1648676.1"/>
    <property type="molecule type" value="Genomic_DNA"/>
</dbReference>
<evidence type="ECO:0000313" key="2">
    <source>
        <dbReference type="EMBL" id="KAJ1648676.1"/>
    </source>
</evidence>
<feature type="region of interest" description="Disordered" evidence="1">
    <location>
        <begin position="1"/>
        <end position="76"/>
    </location>
</feature>